<protein>
    <submittedName>
        <fullName evidence="1">Uncharacterized protein</fullName>
    </submittedName>
</protein>
<accession>A0A168I0S6</accession>
<dbReference type="Proteomes" id="UP000077051">
    <property type="component" value="Unassembled WGS sequence"/>
</dbReference>
<evidence type="ECO:0000313" key="1">
    <source>
        <dbReference type="EMBL" id="OAC99415.1"/>
    </source>
</evidence>
<dbReference type="VEuPathDB" id="FungiDB:MUCCIDRAFT_84347"/>
<name>A0A168I0S6_MUCCL</name>
<keyword evidence="2" id="KW-1185">Reference proteome</keyword>
<sequence>MGFQLTPFDFHSFETQLNQLASKIITSAGQLHIWTNKLIEFRALQMDGQIDEDDALNDRIDMMEEYINNSNLILQDMAQKVVYAKQVYQENQQATSLTIQQERFLQYHSIIMDKLLSHSPAV</sequence>
<dbReference type="AlphaFoldDB" id="A0A168I0S6"/>
<gene>
    <name evidence="1" type="ORF">MUCCIDRAFT_84347</name>
</gene>
<dbReference type="EMBL" id="AMYB01000008">
    <property type="protein sequence ID" value="OAC99415.1"/>
    <property type="molecule type" value="Genomic_DNA"/>
</dbReference>
<reference evidence="1 2" key="1">
    <citation type="submission" date="2015-06" db="EMBL/GenBank/DDBJ databases">
        <title>Expansion of signal transduction pathways in fungi by whole-genome duplication.</title>
        <authorList>
            <consortium name="DOE Joint Genome Institute"/>
            <person name="Corrochano L.M."/>
            <person name="Kuo A."/>
            <person name="Marcet-Houben M."/>
            <person name="Polaino S."/>
            <person name="Salamov A."/>
            <person name="Villalobos J.M."/>
            <person name="Alvarez M.I."/>
            <person name="Avalos J."/>
            <person name="Benito E.P."/>
            <person name="Benoit I."/>
            <person name="Burger G."/>
            <person name="Camino L.P."/>
            <person name="Canovas D."/>
            <person name="Cerda-Olmedo E."/>
            <person name="Cheng J.-F."/>
            <person name="Dominguez A."/>
            <person name="Elias M."/>
            <person name="Eslava A.P."/>
            <person name="Glaser F."/>
            <person name="Grimwood J."/>
            <person name="Gutierrez G."/>
            <person name="Heitman J."/>
            <person name="Henrissat B."/>
            <person name="Iturriaga E.A."/>
            <person name="Lang B.F."/>
            <person name="Lavin J.L."/>
            <person name="Lee S."/>
            <person name="Li W."/>
            <person name="Lindquist E."/>
            <person name="Lopez-Garcia S."/>
            <person name="Luque E.M."/>
            <person name="Marcos A.T."/>
            <person name="Martin J."/>
            <person name="Mccluskey K."/>
            <person name="Medina H.R."/>
            <person name="Miralles-Duran A."/>
            <person name="Miyazaki A."/>
            <person name="Munoz-Torres E."/>
            <person name="Oguiza J.A."/>
            <person name="Ohm R."/>
            <person name="Olmedo M."/>
            <person name="Orejas M."/>
            <person name="Ortiz-Castellanos L."/>
            <person name="Pisabarro A.G."/>
            <person name="Rodriguez-Romero J."/>
            <person name="Ruiz-Herrera J."/>
            <person name="Ruiz-Vazquez R."/>
            <person name="Sanz C."/>
            <person name="Schackwitz W."/>
            <person name="Schmutz J."/>
            <person name="Shahriari M."/>
            <person name="Shelest E."/>
            <person name="Silva-Franco F."/>
            <person name="Soanes D."/>
            <person name="Syed K."/>
            <person name="Tagua V.G."/>
            <person name="Talbot N.J."/>
            <person name="Thon M."/>
            <person name="De Vries R.P."/>
            <person name="Wiebenga A."/>
            <person name="Yadav J.S."/>
            <person name="Braun E.L."/>
            <person name="Baker S."/>
            <person name="Garre V."/>
            <person name="Horwitz B."/>
            <person name="Torres-Martinez S."/>
            <person name="Idnurm A."/>
            <person name="Herrera-Estrella A."/>
            <person name="Gabaldon T."/>
            <person name="Grigoriev I.V."/>
        </authorList>
    </citation>
    <scope>NUCLEOTIDE SEQUENCE [LARGE SCALE GENOMIC DNA]</scope>
    <source>
        <strain evidence="1 2">CBS 277.49</strain>
    </source>
</reference>
<evidence type="ECO:0000313" key="2">
    <source>
        <dbReference type="Proteomes" id="UP000077051"/>
    </source>
</evidence>
<comment type="caution">
    <text evidence="1">The sequence shown here is derived from an EMBL/GenBank/DDBJ whole genome shotgun (WGS) entry which is preliminary data.</text>
</comment>
<proteinExistence type="predicted"/>
<dbReference type="OrthoDB" id="2245488at2759"/>
<organism evidence="1 2">
    <name type="scientific">Mucor lusitanicus CBS 277.49</name>
    <dbReference type="NCBI Taxonomy" id="747725"/>
    <lineage>
        <taxon>Eukaryota</taxon>
        <taxon>Fungi</taxon>
        <taxon>Fungi incertae sedis</taxon>
        <taxon>Mucoromycota</taxon>
        <taxon>Mucoromycotina</taxon>
        <taxon>Mucoromycetes</taxon>
        <taxon>Mucorales</taxon>
        <taxon>Mucorineae</taxon>
        <taxon>Mucoraceae</taxon>
        <taxon>Mucor</taxon>
    </lineage>
</organism>